<dbReference type="Gene3D" id="2.60.120.260">
    <property type="entry name" value="Galactose-binding domain-like"/>
    <property type="match status" value="1"/>
</dbReference>
<dbReference type="PANTHER" id="PTHR34142">
    <property type="entry name" value="ENDO-BETA-1,4-GLUCANASE A"/>
    <property type="match status" value="1"/>
</dbReference>
<dbReference type="EMBL" id="MH277604">
    <property type="protein sequence ID" value="QBF51372.1"/>
    <property type="molecule type" value="Genomic_DNA"/>
</dbReference>
<name>A0A411NK00_BACAM</name>
<keyword evidence="2 4" id="KW-0378">Hydrolase</keyword>
<dbReference type="Gene3D" id="3.20.20.80">
    <property type="entry name" value="Glycosidases"/>
    <property type="match status" value="1"/>
</dbReference>
<evidence type="ECO:0000259" key="5">
    <source>
        <dbReference type="Pfam" id="PF00150"/>
    </source>
</evidence>
<evidence type="ECO:0000256" key="2">
    <source>
        <dbReference type="ARBA" id="ARBA00022801"/>
    </source>
</evidence>
<evidence type="ECO:0000313" key="7">
    <source>
        <dbReference type="EMBL" id="QBF51372.1"/>
    </source>
</evidence>
<comment type="similarity">
    <text evidence="1 4">Belongs to the glycosyl hydrolase 5 (cellulase A) family.</text>
</comment>
<reference evidence="7" key="1">
    <citation type="submission" date="2018-04" db="EMBL/GenBank/DDBJ databases">
        <authorList>
            <person name="Song H."/>
            <person name="Zheng H."/>
            <person name="Xu J."/>
            <person name="Zhen J."/>
        </authorList>
    </citation>
    <scope>NUCLEOTIDE SEQUENCE</scope>
    <source>
        <strain evidence="7">66</strain>
    </source>
</reference>
<dbReference type="InterPro" id="IPR008979">
    <property type="entry name" value="Galactose-bd-like_sf"/>
</dbReference>
<dbReference type="GO" id="GO:0004553">
    <property type="term" value="F:hydrolase activity, hydrolyzing O-glycosyl compounds"/>
    <property type="evidence" value="ECO:0007669"/>
    <property type="project" value="InterPro"/>
</dbReference>
<dbReference type="InterPro" id="IPR001547">
    <property type="entry name" value="Glyco_hydro_5"/>
</dbReference>
<dbReference type="GO" id="GO:0009251">
    <property type="term" value="P:glucan catabolic process"/>
    <property type="evidence" value="ECO:0007669"/>
    <property type="project" value="TreeGrafter"/>
</dbReference>
<accession>A0A411NK00</accession>
<dbReference type="SUPFAM" id="SSF49785">
    <property type="entry name" value="Galactose-binding domain-like"/>
    <property type="match status" value="1"/>
</dbReference>
<dbReference type="PANTHER" id="PTHR34142:SF1">
    <property type="entry name" value="GLYCOSIDE HYDROLASE FAMILY 5 DOMAIN-CONTAINING PROTEIN"/>
    <property type="match status" value="1"/>
</dbReference>
<dbReference type="InterPro" id="IPR049475">
    <property type="entry name" value="Mann_GBD_bact"/>
</dbReference>
<keyword evidence="3 4" id="KW-0326">Glycosidase</keyword>
<feature type="domain" description="Glycoside hydrolase family 5" evidence="5">
    <location>
        <begin position="45"/>
        <end position="287"/>
    </location>
</feature>
<evidence type="ECO:0000256" key="3">
    <source>
        <dbReference type="ARBA" id="ARBA00023295"/>
    </source>
</evidence>
<proteinExistence type="inferred from homology"/>
<evidence type="ECO:0000256" key="4">
    <source>
        <dbReference type="RuleBase" id="RU361153"/>
    </source>
</evidence>
<evidence type="ECO:0000259" key="6">
    <source>
        <dbReference type="Pfam" id="PF21253"/>
    </source>
</evidence>
<dbReference type="AlphaFoldDB" id="A0A411NK00"/>
<dbReference type="SUPFAM" id="SSF51445">
    <property type="entry name" value="(Trans)glycosidases"/>
    <property type="match status" value="1"/>
</dbReference>
<organism evidence="7">
    <name type="scientific">Bacillus amyloliquefaciens</name>
    <name type="common">Bacillus velezensis</name>
    <dbReference type="NCBI Taxonomy" id="1390"/>
    <lineage>
        <taxon>Bacteria</taxon>
        <taxon>Bacillati</taxon>
        <taxon>Bacillota</taxon>
        <taxon>Bacilli</taxon>
        <taxon>Bacillales</taxon>
        <taxon>Bacillaceae</taxon>
        <taxon>Bacillus</taxon>
        <taxon>Bacillus amyloliquefaciens group</taxon>
    </lineage>
</organism>
<feature type="domain" description="Mannanase galactose-binding" evidence="6">
    <location>
        <begin position="350"/>
        <end position="438"/>
    </location>
</feature>
<dbReference type="InterPro" id="IPR017853">
    <property type="entry name" value="GH"/>
</dbReference>
<protein>
    <submittedName>
        <fullName evidence="7">Man5A</fullName>
    </submittedName>
</protein>
<dbReference type="Pfam" id="PF00150">
    <property type="entry name" value="Cellulase"/>
    <property type="match status" value="1"/>
</dbReference>
<dbReference type="Pfam" id="PF21253">
    <property type="entry name" value="Mann_GBD_bact"/>
    <property type="match status" value="1"/>
</dbReference>
<sequence length="438" mass="47262">MLAAQKGTLVSVIAALIFFSVILGSAAPKAAAATGFYVNGGKLYDSTGKPFYIRGINHGHSWFKNDTATAIPAIAKTGANTVRIVLSNGTQYTKDDLNSVKNIINLAEENKIIAVLEVHDATGKDDFNSLDAAVNYWISIKEALIGKEDRVIVNIANEWYGTWNGSAWADGYKKAIPKLRDAGIKNTLIVDAAGWGQYPQSIVDYGQSVFAADSQKNTAFSIHIYEYAGKDAATVKSNIENVLNKGLALIIGEFGGYHTNGDVDEYAIIKYGLEKGVGWLAWSWYGNGIKWNYLDLATGPNGSLTSYGNTVVNDTYGIKNTSQKAGIFDGDDGVGDGGPGDSNGTKTTLYNFETGTEGWSGKNIETGPWSVNEWAAKGNHSLKADVNLGDNSEHYLKLTQNLNFSGKSQLTATVKHADWGNFGDEINAKLYVKTESDW</sequence>
<evidence type="ECO:0000256" key="1">
    <source>
        <dbReference type="ARBA" id="ARBA00005641"/>
    </source>
</evidence>